<feature type="compositionally biased region" description="Basic and acidic residues" evidence="1">
    <location>
        <begin position="484"/>
        <end position="493"/>
    </location>
</feature>
<dbReference type="GeneID" id="54546104"/>
<name>A0A6A6JUM6_WESOR</name>
<evidence type="ECO:0000313" key="2">
    <source>
        <dbReference type="EMBL" id="KAF2279924.1"/>
    </source>
</evidence>
<organism evidence="2 3">
    <name type="scientific">Westerdykella ornata</name>
    <dbReference type="NCBI Taxonomy" id="318751"/>
    <lineage>
        <taxon>Eukaryota</taxon>
        <taxon>Fungi</taxon>
        <taxon>Dikarya</taxon>
        <taxon>Ascomycota</taxon>
        <taxon>Pezizomycotina</taxon>
        <taxon>Dothideomycetes</taxon>
        <taxon>Pleosporomycetidae</taxon>
        <taxon>Pleosporales</taxon>
        <taxon>Sporormiaceae</taxon>
        <taxon>Westerdykella</taxon>
    </lineage>
</organism>
<dbReference type="EMBL" id="ML986485">
    <property type="protein sequence ID" value="KAF2279924.1"/>
    <property type="molecule type" value="Genomic_DNA"/>
</dbReference>
<proteinExistence type="predicted"/>
<dbReference type="Proteomes" id="UP000800097">
    <property type="component" value="Unassembled WGS sequence"/>
</dbReference>
<reference evidence="2" key="1">
    <citation type="journal article" date="2020" name="Stud. Mycol.">
        <title>101 Dothideomycetes genomes: a test case for predicting lifestyles and emergence of pathogens.</title>
        <authorList>
            <person name="Haridas S."/>
            <person name="Albert R."/>
            <person name="Binder M."/>
            <person name="Bloem J."/>
            <person name="Labutti K."/>
            <person name="Salamov A."/>
            <person name="Andreopoulos B."/>
            <person name="Baker S."/>
            <person name="Barry K."/>
            <person name="Bills G."/>
            <person name="Bluhm B."/>
            <person name="Cannon C."/>
            <person name="Castanera R."/>
            <person name="Culley D."/>
            <person name="Daum C."/>
            <person name="Ezra D."/>
            <person name="Gonzalez J."/>
            <person name="Henrissat B."/>
            <person name="Kuo A."/>
            <person name="Liang C."/>
            <person name="Lipzen A."/>
            <person name="Lutzoni F."/>
            <person name="Magnuson J."/>
            <person name="Mondo S."/>
            <person name="Nolan M."/>
            <person name="Ohm R."/>
            <person name="Pangilinan J."/>
            <person name="Park H.-J."/>
            <person name="Ramirez L."/>
            <person name="Alfaro M."/>
            <person name="Sun H."/>
            <person name="Tritt A."/>
            <person name="Yoshinaga Y."/>
            <person name="Zwiers L.-H."/>
            <person name="Turgeon B."/>
            <person name="Goodwin S."/>
            <person name="Spatafora J."/>
            <person name="Crous P."/>
            <person name="Grigoriev I."/>
        </authorList>
    </citation>
    <scope>NUCLEOTIDE SEQUENCE</scope>
    <source>
        <strain evidence="2">CBS 379.55</strain>
    </source>
</reference>
<feature type="compositionally biased region" description="Low complexity" evidence="1">
    <location>
        <begin position="47"/>
        <end position="59"/>
    </location>
</feature>
<gene>
    <name evidence="2" type="ORF">EI97DRAFT_105579</name>
</gene>
<feature type="compositionally biased region" description="Low complexity" evidence="1">
    <location>
        <begin position="471"/>
        <end position="481"/>
    </location>
</feature>
<feature type="compositionally biased region" description="Pro residues" evidence="1">
    <location>
        <begin position="594"/>
        <end position="603"/>
    </location>
</feature>
<dbReference type="RefSeq" id="XP_033657463.1">
    <property type="nucleotide sequence ID" value="XM_033792929.1"/>
</dbReference>
<feature type="region of interest" description="Disordered" evidence="1">
    <location>
        <begin position="35"/>
        <end position="73"/>
    </location>
</feature>
<feature type="compositionally biased region" description="Polar residues" evidence="1">
    <location>
        <begin position="559"/>
        <end position="577"/>
    </location>
</feature>
<feature type="compositionally biased region" description="Basic residues" evidence="1">
    <location>
        <begin position="628"/>
        <end position="639"/>
    </location>
</feature>
<evidence type="ECO:0000256" key="1">
    <source>
        <dbReference type="SAM" id="MobiDB-lite"/>
    </source>
</evidence>
<keyword evidence="3" id="KW-1185">Reference proteome</keyword>
<feature type="region of interest" description="Disordered" evidence="1">
    <location>
        <begin position="438"/>
        <end position="648"/>
    </location>
</feature>
<feature type="region of interest" description="Disordered" evidence="1">
    <location>
        <begin position="351"/>
        <end position="375"/>
    </location>
</feature>
<evidence type="ECO:0000313" key="3">
    <source>
        <dbReference type="Proteomes" id="UP000800097"/>
    </source>
</evidence>
<accession>A0A6A6JUM6</accession>
<dbReference type="AlphaFoldDB" id="A0A6A6JUM6"/>
<feature type="compositionally biased region" description="Polar residues" evidence="1">
    <location>
        <begin position="519"/>
        <end position="528"/>
    </location>
</feature>
<feature type="compositionally biased region" description="Low complexity" evidence="1">
    <location>
        <begin position="444"/>
        <end position="459"/>
    </location>
</feature>
<feature type="region of interest" description="Disordered" evidence="1">
    <location>
        <begin position="285"/>
        <end position="311"/>
    </location>
</feature>
<protein>
    <submittedName>
        <fullName evidence="2">Uncharacterized protein</fullName>
    </submittedName>
</protein>
<sequence length="648" mass="71231">MSHLTSAFRNSKRASSFFKHTHDQSEEKEMFPTVGLCLPGTVHGNMPSPSRGRPQSQPGQEKRRLSARPSFDRGSLTRTSVEDLRAGFSSISTAFRFADFVTPLSDPSSEIHLLVNVIQRVRDDVATASRLRSSDRFLEYSKSHHEERAWVDSILMDVQSALNDIGIYVENIRVAGDEGGPARMRRKFEWVLRHQHKVRDRQAALVVCHQSLSTAINFMQMVEMGDESLLTSEGAISMIYEAPTQPWMQAERGSLLRSPYMRQKNRLSQRNLSLPSIRVSEAENDKLEVSSVNSDPVELPGSTPEDLPEPDDLDLYASPVERCIVAEVSHTAPLGVDATGVQVKEDGNEFTESENISPVQENEDGSPPITPVQDNTVPMTARRYRPYRGRAKPVHVSPRLAGRHRSLPIQLPEIAQTSSLVEDLARWVIGYDAQGTDMSVPLDTPSTSATVSPTVPTSAMSCPVRLQSCGSHTSAASTSQSEESEVRLSKLPESDVLYEDSPTLPQEPYSPRSEDKSSIEQNPSNSKESVVLNAHETKETETGGGKTPSQEPCVGPATSVESNTPELGSGTGENSMSLERPVPQRDIADQDAQTPPPLPPRPTRPALSIPPTFPASTSPSDAKPKTSQAKRRMAHRRRMQAVYGSESE</sequence>
<dbReference type="OrthoDB" id="3798150at2759"/>